<comment type="cofactor">
    <cofactor evidence="7">
        <name>a divalent metal cation</name>
        <dbReference type="ChEBI" id="CHEBI:60240"/>
    </cofactor>
    <text evidence="7">Binds 1 divalent metal cation per subunit.</text>
</comment>
<dbReference type="HAMAP" id="MF_00060">
    <property type="entry name" value="SurE"/>
    <property type="match status" value="1"/>
</dbReference>
<dbReference type="GO" id="GO:0005737">
    <property type="term" value="C:cytoplasm"/>
    <property type="evidence" value="ECO:0007669"/>
    <property type="project" value="UniProtKB-SubCell"/>
</dbReference>
<gene>
    <name evidence="7" type="primary">surE</name>
    <name evidence="9" type="ORF">SAMN02910343_00007</name>
</gene>
<evidence type="ECO:0000256" key="1">
    <source>
        <dbReference type="ARBA" id="ARBA00000815"/>
    </source>
</evidence>
<dbReference type="EC" id="3.1.3.5" evidence="7"/>
<dbReference type="InterPro" id="IPR030048">
    <property type="entry name" value="SurE"/>
</dbReference>
<comment type="similarity">
    <text evidence="2 7">Belongs to the SurE nucleotidase family.</text>
</comment>
<dbReference type="GO" id="GO:0008253">
    <property type="term" value="F:5'-nucleotidase activity"/>
    <property type="evidence" value="ECO:0007669"/>
    <property type="project" value="UniProtKB-UniRule"/>
</dbReference>
<evidence type="ECO:0000256" key="7">
    <source>
        <dbReference type="HAMAP-Rule" id="MF_00060"/>
    </source>
</evidence>
<evidence type="ECO:0000313" key="9">
    <source>
        <dbReference type="EMBL" id="SDA37025.1"/>
    </source>
</evidence>
<evidence type="ECO:0000256" key="5">
    <source>
        <dbReference type="ARBA" id="ARBA00022741"/>
    </source>
</evidence>
<dbReference type="AlphaFoldDB" id="A0A1G5UW64"/>
<dbReference type="STRING" id="209880.SAMN02910343_00007"/>
<dbReference type="Gene3D" id="3.40.1210.10">
    <property type="entry name" value="Survival protein SurE-like phosphatase/nucleotidase"/>
    <property type="match status" value="1"/>
</dbReference>
<evidence type="ECO:0000256" key="6">
    <source>
        <dbReference type="ARBA" id="ARBA00022801"/>
    </source>
</evidence>
<dbReference type="RefSeq" id="WP_234944868.1">
    <property type="nucleotide sequence ID" value="NZ_FMXA01000003.1"/>
</dbReference>
<organism evidence="9 10">
    <name type="scientific">Allisonella histaminiformans</name>
    <dbReference type="NCBI Taxonomy" id="209880"/>
    <lineage>
        <taxon>Bacteria</taxon>
        <taxon>Bacillati</taxon>
        <taxon>Bacillota</taxon>
        <taxon>Negativicutes</taxon>
        <taxon>Veillonellales</taxon>
        <taxon>Veillonellaceae</taxon>
        <taxon>Allisonella</taxon>
    </lineage>
</organism>
<evidence type="ECO:0000313" key="10">
    <source>
        <dbReference type="Proteomes" id="UP000199689"/>
    </source>
</evidence>
<protein>
    <recommendedName>
        <fullName evidence="7">5'-nucleotidase SurE</fullName>
        <ecNumber evidence="7">3.1.3.5</ecNumber>
    </recommendedName>
    <alternativeName>
        <fullName evidence="7">Nucleoside 5'-monophosphate phosphohydrolase</fullName>
    </alternativeName>
</protein>
<feature type="domain" description="Survival protein SurE-like phosphatase/nucleotidase" evidence="8">
    <location>
        <begin position="6"/>
        <end position="192"/>
    </location>
</feature>
<keyword evidence="3 7" id="KW-0963">Cytoplasm</keyword>
<reference evidence="9 10" key="1">
    <citation type="submission" date="2016-10" db="EMBL/GenBank/DDBJ databases">
        <authorList>
            <person name="de Groot N.N."/>
        </authorList>
    </citation>
    <scope>NUCLEOTIDE SEQUENCE [LARGE SCALE GENOMIC DNA]</scope>
    <source>
        <strain evidence="9 10">DSM 15230</strain>
    </source>
</reference>
<evidence type="ECO:0000256" key="4">
    <source>
        <dbReference type="ARBA" id="ARBA00022723"/>
    </source>
</evidence>
<comment type="function">
    <text evidence="7">Nucleotidase that shows phosphatase activity on nucleoside 5'-monophosphates.</text>
</comment>
<dbReference type="GO" id="GO:0004309">
    <property type="term" value="F:exopolyphosphatase activity"/>
    <property type="evidence" value="ECO:0007669"/>
    <property type="project" value="TreeGrafter"/>
</dbReference>
<dbReference type="Proteomes" id="UP000199689">
    <property type="component" value="Unassembled WGS sequence"/>
</dbReference>
<proteinExistence type="inferred from homology"/>
<keyword evidence="5 7" id="KW-0547">Nucleotide-binding</keyword>
<feature type="binding site" evidence="7">
    <location>
        <position position="42"/>
    </location>
    <ligand>
        <name>a divalent metal cation</name>
        <dbReference type="ChEBI" id="CHEBI:60240"/>
    </ligand>
</feature>
<evidence type="ECO:0000256" key="3">
    <source>
        <dbReference type="ARBA" id="ARBA00022490"/>
    </source>
</evidence>
<evidence type="ECO:0000256" key="2">
    <source>
        <dbReference type="ARBA" id="ARBA00011062"/>
    </source>
</evidence>
<dbReference type="PANTHER" id="PTHR30457:SF12">
    <property type="entry name" value="5'_3'-NUCLEOTIDASE SURE"/>
    <property type="match status" value="1"/>
</dbReference>
<feature type="binding site" evidence="7">
    <location>
        <position position="12"/>
    </location>
    <ligand>
        <name>a divalent metal cation</name>
        <dbReference type="ChEBI" id="CHEBI:60240"/>
    </ligand>
</feature>
<name>A0A1G5UW64_9FIRM</name>
<dbReference type="GO" id="GO:0046872">
    <property type="term" value="F:metal ion binding"/>
    <property type="evidence" value="ECO:0007669"/>
    <property type="project" value="UniProtKB-UniRule"/>
</dbReference>
<comment type="catalytic activity">
    <reaction evidence="1 7">
        <text>a ribonucleoside 5'-phosphate + H2O = a ribonucleoside + phosphate</text>
        <dbReference type="Rhea" id="RHEA:12484"/>
        <dbReference type="ChEBI" id="CHEBI:15377"/>
        <dbReference type="ChEBI" id="CHEBI:18254"/>
        <dbReference type="ChEBI" id="CHEBI:43474"/>
        <dbReference type="ChEBI" id="CHEBI:58043"/>
        <dbReference type="EC" id="3.1.3.5"/>
    </reaction>
</comment>
<accession>A0A1G5UW64</accession>
<feature type="binding site" evidence="7">
    <location>
        <position position="100"/>
    </location>
    <ligand>
        <name>a divalent metal cation</name>
        <dbReference type="ChEBI" id="CHEBI:60240"/>
    </ligand>
</feature>
<dbReference type="GO" id="GO:0008254">
    <property type="term" value="F:3'-nucleotidase activity"/>
    <property type="evidence" value="ECO:0007669"/>
    <property type="project" value="TreeGrafter"/>
</dbReference>
<dbReference type="InterPro" id="IPR002828">
    <property type="entry name" value="SurE-like_Pase/nucleotidase"/>
</dbReference>
<dbReference type="NCBIfam" id="TIGR00087">
    <property type="entry name" value="surE"/>
    <property type="match status" value="1"/>
</dbReference>
<sequence>MKRIHIFMTNDDGYDAPGIKALALAVSDYARVTVVAPDRQRSSCSSGLTLRQFLSCREEMGYGEHIRVFSVGGMPADCCKLALDGILAHDMPDLIVSGANDGFNIGSDCLYSGTVAGAMEGCMNSIPSIAVSVEHTEDLSFFHKAAAFSSQLIYKLFVLGHARGIYNLNIPADAEFSAKNVRITRLGLQIYKNVIKKITDNEGNPGYWIGGEPVFAEEPADTDSYWIRQGKITLTPITWDMTDRNLLDKTSKIISHSVD</sequence>
<comment type="subcellular location">
    <subcellularLocation>
        <location evidence="7">Cytoplasm</location>
    </subcellularLocation>
</comment>
<keyword evidence="10" id="KW-1185">Reference proteome</keyword>
<keyword evidence="6 7" id="KW-0378">Hydrolase</keyword>
<dbReference type="InterPro" id="IPR036523">
    <property type="entry name" value="SurE-like_sf"/>
</dbReference>
<evidence type="ECO:0000259" key="8">
    <source>
        <dbReference type="Pfam" id="PF01975"/>
    </source>
</evidence>
<feature type="binding site" evidence="7">
    <location>
        <position position="11"/>
    </location>
    <ligand>
        <name>a divalent metal cation</name>
        <dbReference type="ChEBI" id="CHEBI:60240"/>
    </ligand>
</feature>
<keyword evidence="4 7" id="KW-0479">Metal-binding</keyword>
<dbReference type="GeneID" id="87755063"/>
<dbReference type="EMBL" id="FMXA01000003">
    <property type="protein sequence ID" value="SDA37025.1"/>
    <property type="molecule type" value="Genomic_DNA"/>
</dbReference>
<dbReference type="PANTHER" id="PTHR30457">
    <property type="entry name" value="5'-NUCLEOTIDASE SURE"/>
    <property type="match status" value="1"/>
</dbReference>
<dbReference type="GO" id="GO:0000166">
    <property type="term" value="F:nucleotide binding"/>
    <property type="evidence" value="ECO:0007669"/>
    <property type="project" value="UniProtKB-KW"/>
</dbReference>
<dbReference type="SUPFAM" id="SSF64167">
    <property type="entry name" value="SurE-like"/>
    <property type="match status" value="1"/>
</dbReference>
<dbReference type="Pfam" id="PF01975">
    <property type="entry name" value="SurE"/>
    <property type="match status" value="1"/>
</dbReference>